<gene>
    <name evidence="1" type="ORF">CFR77_06745</name>
</gene>
<keyword evidence="2" id="KW-1185">Reference proteome</keyword>
<dbReference type="AlphaFoldDB" id="A0A318R1D3"/>
<protein>
    <submittedName>
        <fullName evidence="1">Uncharacterized protein</fullName>
    </submittedName>
</protein>
<dbReference type="RefSeq" id="WP_110568799.1">
    <property type="nucleotide sequence ID" value="NZ_CP137147.1"/>
</dbReference>
<dbReference type="Proteomes" id="UP000247814">
    <property type="component" value="Unassembled WGS sequence"/>
</dbReference>
<sequence length="136" mass="15390">MEEKRIKTMLPDGTIRATSIRIFAKEGAGLIELPLPDGTLRRYEAVDIWTAFRAMWNEMEHGGVRLLCAGARRDATISGMARSMCGGRKAYIVHKGQAARVADLVDIFDHAEPMQVGTARQQRDFIRDWHKSFRTD</sequence>
<evidence type="ECO:0000313" key="1">
    <source>
        <dbReference type="EMBL" id="PYD79433.1"/>
    </source>
</evidence>
<reference evidence="1 2" key="1">
    <citation type="submission" date="2017-07" db="EMBL/GenBank/DDBJ databases">
        <title>A draft genome sequence of Komagataeibacter sucrofermentans LMG 18788.</title>
        <authorList>
            <person name="Skraban J."/>
            <person name="Cleenwerck I."/>
            <person name="Vandamme P."/>
            <person name="Trcek J."/>
        </authorList>
    </citation>
    <scope>NUCLEOTIDE SEQUENCE [LARGE SCALE GENOMIC DNA]</scope>
    <source>
        <strain evidence="1 2">LMG 18788</strain>
    </source>
</reference>
<name>A0A318R1D3_9PROT</name>
<dbReference type="OrthoDB" id="775526at2"/>
<organism evidence="1 2">
    <name type="scientific">Komagataeibacter sucrofermentans</name>
    <dbReference type="NCBI Taxonomy" id="1053551"/>
    <lineage>
        <taxon>Bacteria</taxon>
        <taxon>Pseudomonadati</taxon>
        <taxon>Pseudomonadota</taxon>
        <taxon>Alphaproteobacteria</taxon>
        <taxon>Acetobacterales</taxon>
        <taxon>Acetobacteraceae</taxon>
        <taxon>Komagataeibacter</taxon>
    </lineage>
</organism>
<dbReference type="EMBL" id="NKUA01000007">
    <property type="protein sequence ID" value="PYD79433.1"/>
    <property type="molecule type" value="Genomic_DNA"/>
</dbReference>
<proteinExistence type="predicted"/>
<evidence type="ECO:0000313" key="2">
    <source>
        <dbReference type="Proteomes" id="UP000247814"/>
    </source>
</evidence>
<accession>A0A318R1D3</accession>
<comment type="caution">
    <text evidence="1">The sequence shown here is derived from an EMBL/GenBank/DDBJ whole genome shotgun (WGS) entry which is preliminary data.</text>
</comment>